<dbReference type="GO" id="GO:0016757">
    <property type="term" value="F:glycosyltransferase activity"/>
    <property type="evidence" value="ECO:0007669"/>
    <property type="project" value="UniProtKB-KW"/>
</dbReference>
<dbReference type="Proteomes" id="UP001178507">
    <property type="component" value="Unassembled WGS sequence"/>
</dbReference>
<keyword evidence="1" id="KW-0808">Transferase</keyword>
<dbReference type="CDD" id="cd03801">
    <property type="entry name" value="GT4_PimA-like"/>
    <property type="match status" value="1"/>
</dbReference>
<dbReference type="AlphaFoldDB" id="A0AA36I026"/>
<proteinExistence type="predicted"/>
<keyword evidence="4" id="KW-1185">Reference proteome</keyword>
<dbReference type="PANTHER" id="PTHR45947">
    <property type="entry name" value="SULFOQUINOVOSYL TRANSFERASE SQD2"/>
    <property type="match status" value="1"/>
</dbReference>
<evidence type="ECO:0000256" key="1">
    <source>
        <dbReference type="ARBA" id="ARBA00022676"/>
    </source>
</evidence>
<evidence type="ECO:0000259" key="2">
    <source>
        <dbReference type="Pfam" id="PF00534"/>
    </source>
</evidence>
<keyword evidence="1" id="KW-0328">Glycosyltransferase</keyword>
<dbReference type="Pfam" id="PF00534">
    <property type="entry name" value="Glycos_transf_1"/>
    <property type="match status" value="1"/>
</dbReference>
<feature type="domain" description="Glycosyl transferase family 1" evidence="2">
    <location>
        <begin position="227"/>
        <end position="369"/>
    </location>
</feature>
<dbReference type="InterPro" id="IPR001296">
    <property type="entry name" value="Glyco_trans_1"/>
</dbReference>
<dbReference type="Gene3D" id="3.40.50.2000">
    <property type="entry name" value="Glycogen Phosphorylase B"/>
    <property type="match status" value="2"/>
</dbReference>
<evidence type="ECO:0000313" key="3">
    <source>
        <dbReference type="EMBL" id="CAJ1378567.1"/>
    </source>
</evidence>
<protein>
    <recommendedName>
        <fullName evidence="2">Glycosyl transferase family 1 domain-containing protein</fullName>
    </recommendedName>
</protein>
<reference evidence="3" key="1">
    <citation type="submission" date="2023-08" db="EMBL/GenBank/DDBJ databases">
        <authorList>
            <person name="Chen Y."/>
            <person name="Shah S."/>
            <person name="Dougan E. K."/>
            <person name="Thang M."/>
            <person name="Chan C."/>
        </authorList>
    </citation>
    <scope>NUCLEOTIDE SEQUENCE</scope>
</reference>
<comment type="caution">
    <text evidence="3">The sequence shown here is derived from an EMBL/GenBank/DDBJ whole genome shotgun (WGS) entry which is preliminary data.</text>
</comment>
<organism evidence="3 4">
    <name type="scientific">Effrenium voratum</name>
    <dbReference type="NCBI Taxonomy" id="2562239"/>
    <lineage>
        <taxon>Eukaryota</taxon>
        <taxon>Sar</taxon>
        <taxon>Alveolata</taxon>
        <taxon>Dinophyceae</taxon>
        <taxon>Suessiales</taxon>
        <taxon>Symbiodiniaceae</taxon>
        <taxon>Effrenium</taxon>
    </lineage>
</organism>
<evidence type="ECO:0000313" key="4">
    <source>
        <dbReference type="Proteomes" id="UP001178507"/>
    </source>
</evidence>
<dbReference type="InterPro" id="IPR050194">
    <property type="entry name" value="Glycosyltransferase_grp1"/>
</dbReference>
<name>A0AA36I026_9DINO</name>
<sequence>MMSQYTQIAAMPSALVCAQAFPPLLKQAGGVAKDYLALCRALIDGLGWHVTLVSPVNVRESGEADVLRWLQSGQLVHAPAWALEASNNLGVAVFMDFFSTHNTATLVQQLLFGGHSLCFLDDSCMRIAPLMLMRGLGIPSIATTHSDVPSHPVYHESIMMKMLWWLHLASAFFATAHASVAKVYARSLWERYRVPVQCTWPPVLWSDEFRQPLHVYDQAASQKRASWIQKFGFRPKAIFLFAGRWSAEKRIHLLLDAVPEDCGLVIVGDSDADYADQIEASRRRNVLPQRGMLGAQELRIAYAASDLFVSASTCETLGNTVVEAWSSGTPVAIQPAGGHLEFVKDNENSYLVDFDDSNLAREHLASIVAGGTMAAVEPALSKMGEHFRTLNFAAEIKRCLVDPPLQAAAPRSGWRWPVEMLFRALLILACCLVWPVTTVWSRAYFALSCDPVYRYVEPGTASEPAADAKVRGAARSMYEDSCCSTSVSDPHLGKCDESARPLCSDVAAPSDDSFV</sequence>
<accession>A0AA36I026</accession>
<dbReference type="EMBL" id="CAUJNA010000554">
    <property type="protein sequence ID" value="CAJ1378567.1"/>
    <property type="molecule type" value="Genomic_DNA"/>
</dbReference>
<gene>
    <name evidence="3" type="ORF">EVOR1521_LOCUS7075</name>
</gene>
<dbReference type="SUPFAM" id="SSF53756">
    <property type="entry name" value="UDP-Glycosyltransferase/glycogen phosphorylase"/>
    <property type="match status" value="1"/>
</dbReference>
<dbReference type="PANTHER" id="PTHR45947:SF3">
    <property type="entry name" value="SULFOQUINOVOSYL TRANSFERASE SQD2"/>
    <property type="match status" value="1"/>
</dbReference>